<dbReference type="InterPro" id="IPR016185">
    <property type="entry name" value="PreATP-grasp_dom_sf"/>
</dbReference>
<dbReference type="GO" id="GO:0005829">
    <property type="term" value="C:cytosol"/>
    <property type="evidence" value="ECO:0007669"/>
    <property type="project" value="TreeGrafter"/>
</dbReference>
<dbReference type="GO" id="GO:0004363">
    <property type="term" value="F:glutathione synthase activity"/>
    <property type="evidence" value="ECO:0007669"/>
    <property type="project" value="UniProtKB-UniRule"/>
</dbReference>
<keyword evidence="3 4" id="KW-0067">ATP-binding</keyword>
<comment type="pathway">
    <text evidence="3">Sulfur metabolism; glutathione biosynthesis; glutathione from L-cysteine and L-glutamate: step 2/2.</text>
</comment>
<evidence type="ECO:0000259" key="6">
    <source>
        <dbReference type="Pfam" id="PF03199"/>
    </source>
</evidence>
<gene>
    <name evidence="7" type="ORF">NQ318_013090</name>
</gene>
<dbReference type="FunFam" id="3.40.50.1760:FF:000007">
    <property type="entry name" value="Glutathione synthetase"/>
    <property type="match status" value="1"/>
</dbReference>
<evidence type="ECO:0000256" key="2">
    <source>
        <dbReference type="ARBA" id="ARBA00048871"/>
    </source>
</evidence>
<dbReference type="Gene3D" id="3.40.50.1760">
    <property type="entry name" value="Glutathione synthase, substrate-binding domain superfamily, eukaryotic"/>
    <property type="match status" value="1"/>
</dbReference>
<keyword evidence="3 5" id="KW-0479">Metal-binding</keyword>
<dbReference type="Proteomes" id="UP001162162">
    <property type="component" value="Unassembled WGS sequence"/>
</dbReference>
<comment type="catalytic activity">
    <reaction evidence="2">
        <text>gamma-L-glutamyl-L-cysteine + glycine + ATP = glutathione + ADP + phosphate + H(+)</text>
        <dbReference type="Rhea" id="RHEA:13557"/>
        <dbReference type="ChEBI" id="CHEBI:15378"/>
        <dbReference type="ChEBI" id="CHEBI:30616"/>
        <dbReference type="ChEBI" id="CHEBI:43474"/>
        <dbReference type="ChEBI" id="CHEBI:57305"/>
        <dbReference type="ChEBI" id="CHEBI:57925"/>
        <dbReference type="ChEBI" id="CHEBI:58173"/>
        <dbReference type="ChEBI" id="CHEBI:456216"/>
        <dbReference type="EC" id="6.3.2.3"/>
    </reaction>
    <physiologicalReaction direction="left-to-right" evidence="2">
        <dbReference type="Rhea" id="RHEA:13558"/>
    </physiologicalReaction>
</comment>
<feature type="binding site" evidence="4">
    <location>
        <position position="361"/>
    </location>
    <ligand>
        <name>ATP</name>
        <dbReference type="ChEBI" id="CHEBI:30616"/>
    </ligand>
</feature>
<dbReference type="Gene3D" id="3.30.1490.80">
    <property type="match status" value="1"/>
</dbReference>
<dbReference type="GO" id="GO:0005524">
    <property type="term" value="F:ATP binding"/>
    <property type="evidence" value="ECO:0007669"/>
    <property type="project" value="UniProtKB-UniRule"/>
</dbReference>
<keyword evidence="3 4" id="KW-0547">Nucleotide-binding</keyword>
<feature type="binding site" evidence="5">
    <location>
        <position position="197"/>
    </location>
    <ligand>
        <name>Mg(2+)</name>
        <dbReference type="ChEBI" id="CHEBI:18420"/>
    </ligand>
</feature>
<dbReference type="Pfam" id="PF03917">
    <property type="entry name" value="GSH_synth_ATP"/>
    <property type="match status" value="1"/>
</dbReference>
<name>A0AAV8Y0H3_9CUCU</name>
<accession>A0AAV8Y0H3</accession>
<comment type="similarity">
    <text evidence="3">Belongs to the eukaryotic GSH synthase family.</text>
</comment>
<dbReference type="InterPro" id="IPR037013">
    <property type="entry name" value="GSH-S_sub-bd_sf"/>
</dbReference>
<dbReference type="InterPro" id="IPR005615">
    <property type="entry name" value="Glutathione_synthase"/>
</dbReference>
<sequence>MSQDTSYLPSCIPIPLPEEELREVTEKARDWAIMHGAAMRSKANFSEDSINFAPFVLLPTTFPRKEFEKAVDVQLVLNELMHKVAYNREFLTTTLKETIQVDEFTANLFKIYETVEDEGVAQPLSLGMVRNDLMLESSCSSTDKPHKHDLPFCGWKQVEFNTIASGFGWLGPRVALGMLRSDYMIQSEPANSVKQVEINTVASSFGGIATIISRLNRFVLQELGHLDKFENLPANDALAGLCRGMLEAWKIYNNPKAVILFVIEDVTYNICDQRFHEFKIAELNPSVKVIRRTLTQIGDRASLNPDKELIIDNYVVAVIYFRAGYEPGHYPTQKEWSARLLMERSRAIKSPSIQYHLAGTKKVQQALSKSGAVEMFLNEAKRSRRSKIYLPVYMAWILTSSAIRLFKWPSMIPRGLC</sequence>
<dbReference type="EMBL" id="JAPWTK010000233">
    <property type="protein sequence ID" value="KAJ8944942.1"/>
    <property type="molecule type" value="Genomic_DNA"/>
</dbReference>
<dbReference type="GO" id="GO:0043295">
    <property type="term" value="F:glutathione binding"/>
    <property type="evidence" value="ECO:0007669"/>
    <property type="project" value="UniProtKB-UniRule"/>
</dbReference>
<organism evidence="7 8">
    <name type="scientific">Aromia moschata</name>
    <dbReference type="NCBI Taxonomy" id="1265417"/>
    <lineage>
        <taxon>Eukaryota</taxon>
        <taxon>Metazoa</taxon>
        <taxon>Ecdysozoa</taxon>
        <taxon>Arthropoda</taxon>
        <taxon>Hexapoda</taxon>
        <taxon>Insecta</taxon>
        <taxon>Pterygota</taxon>
        <taxon>Neoptera</taxon>
        <taxon>Endopterygota</taxon>
        <taxon>Coleoptera</taxon>
        <taxon>Polyphaga</taxon>
        <taxon>Cucujiformia</taxon>
        <taxon>Chrysomeloidea</taxon>
        <taxon>Cerambycidae</taxon>
        <taxon>Cerambycinae</taxon>
        <taxon>Callichromatini</taxon>
        <taxon>Aromia</taxon>
    </lineage>
</organism>
<dbReference type="EC" id="6.3.2.3" evidence="3"/>
<dbReference type="InterPro" id="IPR004887">
    <property type="entry name" value="GSH_synth_subst-bd"/>
</dbReference>
<keyword evidence="3" id="KW-0317">Glutathione biosynthesis</keyword>
<reference evidence="7" key="1">
    <citation type="journal article" date="2023" name="Insect Mol. Biol.">
        <title>Genome sequencing provides insights into the evolution of gene families encoding plant cell wall-degrading enzymes in longhorned beetles.</title>
        <authorList>
            <person name="Shin N.R."/>
            <person name="Okamura Y."/>
            <person name="Kirsch R."/>
            <person name="Pauchet Y."/>
        </authorList>
    </citation>
    <scope>NUCLEOTIDE SEQUENCE</scope>
    <source>
        <strain evidence="7">AMC_N1</strain>
    </source>
</reference>
<feature type="binding site" evidence="4">
    <location>
        <position position="180"/>
    </location>
    <ligand>
        <name>substrate</name>
    </ligand>
</feature>
<keyword evidence="8" id="KW-1185">Reference proteome</keyword>
<dbReference type="SUPFAM" id="SSF56059">
    <property type="entry name" value="Glutathione synthetase ATP-binding domain-like"/>
    <property type="match status" value="2"/>
</dbReference>
<dbReference type="SUPFAM" id="SSF52440">
    <property type="entry name" value="PreATP-grasp domain"/>
    <property type="match status" value="1"/>
</dbReference>
<dbReference type="PANTHER" id="PTHR11130:SF0">
    <property type="entry name" value="GLUTATHIONE SYNTHETASE"/>
    <property type="match status" value="1"/>
</dbReference>
<feature type="binding site" evidence="5">
    <location>
        <position position="199"/>
    </location>
    <ligand>
        <name>Mg(2+)</name>
        <dbReference type="ChEBI" id="CHEBI:18420"/>
    </ligand>
</feature>
<dbReference type="PANTHER" id="PTHR11130">
    <property type="entry name" value="GLUTATHIONE SYNTHETASE"/>
    <property type="match status" value="1"/>
</dbReference>
<dbReference type="PIRSF" id="PIRSF001558">
    <property type="entry name" value="GSHase"/>
    <property type="match status" value="1"/>
</dbReference>
<evidence type="ECO:0000256" key="3">
    <source>
        <dbReference type="PIRNR" id="PIRNR001558"/>
    </source>
</evidence>
<feature type="binding site" evidence="4">
    <location>
        <position position="197"/>
    </location>
    <ligand>
        <name>ATP</name>
        <dbReference type="ChEBI" id="CHEBI:30616"/>
    </ligand>
</feature>
<dbReference type="Pfam" id="PF03199">
    <property type="entry name" value="GSH_synthase"/>
    <property type="match status" value="1"/>
</dbReference>
<keyword evidence="3 5" id="KW-0460">Magnesium</keyword>
<evidence type="ECO:0000256" key="5">
    <source>
        <dbReference type="PIRSR" id="PIRSR001558-2"/>
    </source>
</evidence>
<feature type="domain" description="Glutathione synthase substrate-binding" evidence="6">
    <location>
        <begin position="257"/>
        <end position="358"/>
    </location>
</feature>
<dbReference type="InterPro" id="IPR014049">
    <property type="entry name" value="Glutathione_synthase_N_euk"/>
</dbReference>
<keyword evidence="3" id="KW-0436">Ligase</keyword>
<dbReference type="Gene3D" id="3.30.470.20">
    <property type="entry name" value="ATP-grasp fold, B domain"/>
    <property type="match status" value="2"/>
</dbReference>
<proteinExistence type="inferred from homology"/>
<evidence type="ECO:0000256" key="4">
    <source>
        <dbReference type="PIRSR" id="PIRSR001558-1"/>
    </source>
</evidence>
<dbReference type="AlphaFoldDB" id="A0AAV8Y0H3"/>
<dbReference type="FunFam" id="3.30.1490.80:FF:000009">
    <property type="entry name" value="Glutathione synthetase"/>
    <property type="match status" value="1"/>
</dbReference>
<protein>
    <recommendedName>
        <fullName evidence="1 3">Glutathione synthetase</fullName>
        <shortName evidence="3">GSH-S</shortName>
        <ecNumber evidence="3">6.3.2.3</ecNumber>
    </recommendedName>
</protein>
<comment type="caution">
    <text evidence="7">The sequence shown here is derived from an EMBL/GenBank/DDBJ whole genome shotgun (WGS) entry which is preliminary data.</text>
</comment>
<comment type="cofactor">
    <cofactor evidence="3 5">
        <name>Mg(2+)</name>
        <dbReference type="ChEBI" id="CHEBI:18420"/>
    </cofactor>
    <text evidence="3 5">Binds 1 Mg(2+) ion per subunit.</text>
</comment>
<evidence type="ECO:0000256" key="1">
    <source>
        <dbReference type="ARBA" id="ARBA00020821"/>
    </source>
</evidence>
<evidence type="ECO:0000313" key="7">
    <source>
        <dbReference type="EMBL" id="KAJ8944942.1"/>
    </source>
</evidence>
<evidence type="ECO:0000313" key="8">
    <source>
        <dbReference type="Proteomes" id="UP001162162"/>
    </source>
</evidence>
<dbReference type="GO" id="GO:0000287">
    <property type="term" value="F:magnesium ion binding"/>
    <property type="evidence" value="ECO:0007669"/>
    <property type="project" value="UniProtKB-UniRule"/>
</dbReference>
<feature type="binding site" evidence="4">
    <location>
        <position position="273"/>
    </location>
    <ligand>
        <name>substrate</name>
    </ligand>
</feature>